<gene>
    <name evidence="1" type="ORF">CC80DRAFT_496300</name>
</gene>
<dbReference type="Proteomes" id="UP000800035">
    <property type="component" value="Unassembled WGS sequence"/>
</dbReference>
<keyword evidence="2" id="KW-1185">Reference proteome</keyword>
<organism evidence="1 2">
    <name type="scientific">Byssothecium circinans</name>
    <dbReference type="NCBI Taxonomy" id="147558"/>
    <lineage>
        <taxon>Eukaryota</taxon>
        <taxon>Fungi</taxon>
        <taxon>Dikarya</taxon>
        <taxon>Ascomycota</taxon>
        <taxon>Pezizomycotina</taxon>
        <taxon>Dothideomycetes</taxon>
        <taxon>Pleosporomycetidae</taxon>
        <taxon>Pleosporales</taxon>
        <taxon>Massarineae</taxon>
        <taxon>Massarinaceae</taxon>
        <taxon>Byssothecium</taxon>
    </lineage>
</organism>
<name>A0A6A5TPZ2_9PLEO</name>
<accession>A0A6A5TPZ2</accession>
<dbReference type="SUPFAM" id="SSF54427">
    <property type="entry name" value="NTF2-like"/>
    <property type="match status" value="1"/>
</dbReference>
<proteinExistence type="predicted"/>
<evidence type="ECO:0008006" key="3">
    <source>
        <dbReference type="Google" id="ProtNLM"/>
    </source>
</evidence>
<dbReference type="Gene3D" id="3.10.450.50">
    <property type="match status" value="1"/>
</dbReference>
<evidence type="ECO:0000313" key="2">
    <source>
        <dbReference type="Proteomes" id="UP000800035"/>
    </source>
</evidence>
<evidence type="ECO:0000313" key="1">
    <source>
        <dbReference type="EMBL" id="KAF1951007.1"/>
    </source>
</evidence>
<reference evidence="1" key="1">
    <citation type="journal article" date="2020" name="Stud. Mycol.">
        <title>101 Dothideomycetes genomes: a test case for predicting lifestyles and emergence of pathogens.</title>
        <authorList>
            <person name="Haridas S."/>
            <person name="Albert R."/>
            <person name="Binder M."/>
            <person name="Bloem J."/>
            <person name="Labutti K."/>
            <person name="Salamov A."/>
            <person name="Andreopoulos B."/>
            <person name="Baker S."/>
            <person name="Barry K."/>
            <person name="Bills G."/>
            <person name="Bluhm B."/>
            <person name="Cannon C."/>
            <person name="Castanera R."/>
            <person name="Culley D."/>
            <person name="Daum C."/>
            <person name="Ezra D."/>
            <person name="Gonzalez J."/>
            <person name="Henrissat B."/>
            <person name="Kuo A."/>
            <person name="Liang C."/>
            <person name="Lipzen A."/>
            <person name="Lutzoni F."/>
            <person name="Magnuson J."/>
            <person name="Mondo S."/>
            <person name="Nolan M."/>
            <person name="Ohm R."/>
            <person name="Pangilinan J."/>
            <person name="Park H.-J."/>
            <person name="Ramirez L."/>
            <person name="Alfaro M."/>
            <person name="Sun H."/>
            <person name="Tritt A."/>
            <person name="Yoshinaga Y."/>
            <person name="Zwiers L.-H."/>
            <person name="Turgeon B."/>
            <person name="Goodwin S."/>
            <person name="Spatafora J."/>
            <person name="Crous P."/>
            <person name="Grigoriev I."/>
        </authorList>
    </citation>
    <scope>NUCLEOTIDE SEQUENCE</scope>
    <source>
        <strain evidence="1">CBS 675.92</strain>
    </source>
</reference>
<sequence>MEKKESARLRTARAWIDVFTTLDPSPLHAILSPTYQQTYGPNTLASIGIGPYDKAGFIAYVSNLSNRMTSFIVTVDEIIDSESSNAVCAWTNTDARFRKEVTDGETWEYRGQSLLMFWFDGEGRIERCMEVVDSKKTLDELLPLFAKAKVNWEGVGE</sequence>
<dbReference type="OrthoDB" id="3758478at2759"/>
<dbReference type="EMBL" id="ML977020">
    <property type="protein sequence ID" value="KAF1951007.1"/>
    <property type="molecule type" value="Genomic_DNA"/>
</dbReference>
<dbReference type="AlphaFoldDB" id="A0A6A5TPZ2"/>
<protein>
    <recommendedName>
        <fullName evidence="3">SnoaL-like domain-containing protein</fullName>
    </recommendedName>
</protein>
<dbReference type="InterPro" id="IPR032710">
    <property type="entry name" value="NTF2-like_dom_sf"/>
</dbReference>